<dbReference type="EMBL" id="MU069661">
    <property type="protein sequence ID" value="KAF5836418.1"/>
    <property type="molecule type" value="Genomic_DNA"/>
</dbReference>
<organism evidence="1 2">
    <name type="scientific">Dunaliella salina</name>
    <name type="common">Green alga</name>
    <name type="synonym">Protococcus salinus</name>
    <dbReference type="NCBI Taxonomy" id="3046"/>
    <lineage>
        <taxon>Eukaryota</taxon>
        <taxon>Viridiplantae</taxon>
        <taxon>Chlorophyta</taxon>
        <taxon>core chlorophytes</taxon>
        <taxon>Chlorophyceae</taxon>
        <taxon>CS clade</taxon>
        <taxon>Chlamydomonadales</taxon>
        <taxon>Dunaliellaceae</taxon>
        <taxon>Dunaliella</taxon>
    </lineage>
</organism>
<evidence type="ECO:0000313" key="1">
    <source>
        <dbReference type="EMBL" id="KAF5836418.1"/>
    </source>
</evidence>
<keyword evidence="2" id="KW-1185">Reference proteome</keyword>
<evidence type="ECO:0000313" key="2">
    <source>
        <dbReference type="Proteomes" id="UP000815325"/>
    </source>
</evidence>
<protein>
    <submittedName>
        <fullName evidence="1">Uncharacterized protein</fullName>
    </submittedName>
</protein>
<dbReference type="Proteomes" id="UP000815325">
    <property type="component" value="Unassembled WGS sequence"/>
</dbReference>
<reference evidence="1" key="1">
    <citation type="submission" date="2017-08" db="EMBL/GenBank/DDBJ databases">
        <authorList>
            <person name="Polle J.E."/>
            <person name="Barry K."/>
            <person name="Cushman J."/>
            <person name="Schmutz J."/>
            <person name="Tran D."/>
            <person name="Hathwaick L.T."/>
            <person name="Yim W.C."/>
            <person name="Jenkins J."/>
            <person name="Mckie-Krisberg Z.M."/>
            <person name="Prochnik S."/>
            <person name="Lindquist E."/>
            <person name="Dockter R.B."/>
            <person name="Adam C."/>
            <person name="Molina H."/>
            <person name="Bunkerborg J."/>
            <person name="Jin E."/>
            <person name="Buchheim M."/>
            <person name="Magnuson J."/>
        </authorList>
    </citation>
    <scope>NUCLEOTIDE SEQUENCE</scope>
    <source>
        <strain evidence="1">CCAP 19/18</strain>
    </source>
</reference>
<proteinExistence type="predicted"/>
<dbReference type="SUPFAM" id="SSF50978">
    <property type="entry name" value="WD40 repeat-like"/>
    <property type="match status" value="1"/>
</dbReference>
<accession>A0ABQ7GP89</accession>
<sequence length="290" mass="31276">MSSCYGATWPSLHATAAHEEHAGLVAVGDQPTVVCCPRASRNYHLVPPTELERPLHREAAVAEQLETFGSSYRDAHIPHDLLLPMLLDELGPGPATAARTVQGSCLAVSHAPGGAALVLSASGAIGERLTLTVVRPGESLDATAWQSACVAELDLHKAIHQVEAKLEVHGPRQMALVKLTQQQQQQQQQQHRHLGNVNQLDQDGQEKNSLATPGASGCCLWVAVRCNTRAHVLRAHQEDEEEWDSWCLEWLGSVLASATIMHVAWSPSLPELAMALEDGSLHVASTRKEG</sequence>
<name>A0ABQ7GP89_DUNSA</name>
<gene>
    <name evidence="1" type="ORF">DUNSADRAFT_5988</name>
</gene>
<dbReference type="InterPro" id="IPR036322">
    <property type="entry name" value="WD40_repeat_dom_sf"/>
</dbReference>
<comment type="caution">
    <text evidence="1">The sequence shown here is derived from an EMBL/GenBank/DDBJ whole genome shotgun (WGS) entry which is preliminary data.</text>
</comment>